<name>A0AAV7QRV8_PLEWA</name>
<evidence type="ECO:0000313" key="2">
    <source>
        <dbReference type="EMBL" id="KAJ1143247.1"/>
    </source>
</evidence>
<comment type="caution">
    <text evidence="2">The sequence shown here is derived from an EMBL/GenBank/DDBJ whole genome shotgun (WGS) entry which is preliminary data.</text>
</comment>
<gene>
    <name evidence="2" type="ORF">NDU88_009558</name>
</gene>
<dbReference type="EMBL" id="JANPWB010000010">
    <property type="protein sequence ID" value="KAJ1143247.1"/>
    <property type="molecule type" value="Genomic_DNA"/>
</dbReference>
<sequence length="85" mass="9269">MPNGKATVKAASRPARQLLFSEALQHTRPMAAAKGPQQEAPPSTTDTPKRDDTMERIRHEISVVGRRVEGMVSNISSLAEETKSL</sequence>
<evidence type="ECO:0000256" key="1">
    <source>
        <dbReference type="SAM" id="MobiDB-lite"/>
    </source>
</evidence>
<dbReference type="AlphaFoldDB" id="A0AAV7QRV8"/>
<protein>
    <submittedName>
        <fullName evidence="2">Uncharacterized protein</fullName>
    </submittedName>
</protein>
<accession>A0AAV7QRV8</accession>
<evidence type="ECO:0000313" key="3">
    <source>
        <dbReference type="Proteomes" id="UP001066276"/>
    </source>
</evidence>
<feature type="region of interest" description="Disordered" evidence="1">
    <location>
        <begin position="23"/>
        <end position="55"/>
    </location>
</feature>
<keyword evidence="3" id="KW-1185">Reference proteome</keyword>
<reference evidence="2" key="1">
    <citation type="journal article" date="2022" name="bioRxiv">
        <title>Sequencing and chromosome-scale assembly of the giantPleurodeles waltlgenome.</title>
        <authorList>
            <person name="Brown T."/>
            <person name="Elewa A."/>
            <person name="Iarovenko S."/>
            <person name="Subramanian E."/>
            <person name="Araus A.J."/>
            <person name="Petzold A."/>
            <person name="Susuki M."/>
            <person name="Suzuki K.-i.T."/>
            <person name="Hayashi T."/>
            <person name="Toyoda A."/>
            <person name="Oliveira C."/>
            <person name="Osipova E."/>
            <person name="Leigh N.D."/>
            <person name="Simon A."/>
            <person name="Yun M.H."/>
        </authorList>
    </citation>
    <scope>NUCLEOTIDE SEQUENCE</scope>
    <source>
        <strain evidence="2">20211129_DDA</strain>
        <tissue evidence="2">Liver</tissue>
    </source>
</reference>
<dbReference type="Proteomes" id="UP001066276">
    <property type="component" value="Chromosome 6"/>
</dbReference>
<proteinExistence type="predicted"/>
<organism evidence="2 3">
    <name type="scientific">Pleurodeles waltl</name>
    <name type="common">Iberian ribbed newt</name>
    <dbReference type="NCBI Taxonomy" id="8319"/>
    <lineage>
        <taxon>Eukaryota</taxon>
        <taxon>Metazoa</taxon>
        <taxon>Chordata</taxon>
        <taxon>Craniata</taxon>
        <taxon>Vertebrata</taxon>
        <taxon>Euteleostomi</taxon>
        <taxon>Amphibia</taxon>
        <taxon>Batrachia</taxon>
        <taxon>Caudata</taxon>
        <taxon>Salamandroidea</taxon>
        <taxon>Salamandridae</taxon>
        <taxon>Pleurodelinae</taxon>
        <taxon>Pleurodeles</taxon>
    </lineage>
</organism>